<dbReference type="AlphaFoldDB" id="A0AB39JC99"/>
<dbReference type="EMBL" id="CP158487">
    <property type="protein sequence ID" value="XDN89592.1"/>
    <property type="molecule type" value="Genomic_DNA"/>
</dbReference>
<dbReference type="SUPFAM" id="SSF109604">
    <property type="entry name" value="HD-domain/PDEase-like"/>
    <property type="match status" value="1"/>
</dbReference>
<dbReference type="PANTHER" id="PTHR33594:SF1">
    <property type="entry name" value="HD_PDEASE DOMAIN-CONTAINING PROTEIN"/>
    <property type="match status" value="1"/>
</dbReference>
<protein>
    <recommendedName>
        <fullName evidence="2">Phosphohydrolase</fullName>
    </recommendedName>
</protein>
<evidence type="ECO:0008006" key="2">
    <source>
        <dbReference type="Google" id="ProtNLM"/>
    </source>
</evidence>
<name>A0AB39JC99_9BACT</name>
<organism evidence="1">
    <name type="scientific">Candidatus Nanosynbacter sp. TM7-074</name>
    <dbReference type="NCBI Taxonomy" id="3158573"/>
    <lineage>
        <taxon>Bacteria</taxon>
        <taxon>Candidatus Saccharimonadota</taxon>
        <taxon>Candidatus Saccharimonadia</taxon>
        <taxon>Candidatus Nanosynbacterales</taxon>
        <taxon>Candidatus Nanosynbacteraceae</taxon>
        <taxon>Candidatus Nanosynbacter</taxon>
    </lineage>
</organism>
<reference evidence="1" key="1">
    <citation type="submission" date="2024-06" db="EMBL/GenBank/DDBJ databases">
        <authorList>
            <person name="Atkinson C."/>
            <person name="McLean J."/>
            <person name="Gallagher L."/>
            <person name="Bor B."/>
            <person name="Mougous J."/>
        </authorList>
    </citation>
    <scope>NUCLEOTIDE SEQUENCE</scope>
    <source>
        <strain evidence="1">TM7-074</strain>
    </source>
</reference>
<proteinExistence type="predicted"/>
<dbReference type="Gene3D" id="1.10.472.50">
    <property type="entry name" value="HD-domain/PDEase-like"/>
    <property type="match status" value="1"/>
</dbReference>
<sequence>MNNQQLAQLETVKTKVRQLLGGDTSGHADDHVERVALLAERFASECSESVDLQEVLLTAWLHEVDDYKLVGRAQAEKLANAVKIMAQAEASDGLSRAVLENIAAIGYSKRLNGRQPQRLAGQIVSDADMCDAIGAVGIERALVYACHHGGRIFDPAVWPNVNLAAHEYNADGNTHDTDGFINHFFEKLLKLKGLMLTEPGRIEAENRQQIMVDFLRHYFREKNAPEWSEFLEEYLRR</sequence>
<gene>
    <name evidence="1" type="ORF">TM074_02695</name>
</gene>
<dbReference type="RefSeq" id="WP_369000169.1">
    <property type="nucleotide sequence ID" value="NZ_CP158487.1"/>
</dbReference>
<evidence type="ECO:0000313" key="1">
    <source>
        <dbReference type="EMBL" id="XDN89592.1"/>
    </source>
</evidence>
<accession>A0AB39JC99</accession>
<dbReference type="Gene3D" id="1.20.58.1910">
    <property type="match status" value="1"/>
</dbReference>
<dbReference type="PANTHER" id="PTHR33594">
    <property type="entry name" value="SUPERFAMILY HYDROLASE, PUTATIVE (AFU_ORTHOLOGUE AFUA_1G03035)-RELATED"/>
    <property type="match status" value="1"/>
</dbReference>